<dbReference type="AlphaFoldDB" id="A0A2H3GIC8"/>
<dbReference type="InterPro" id="IPR054710">
    <property type="entry name" value="Tri101-like_N"/>
</dbReference>
<evidence type="ECO:0000313" key="4">
    <source>
        <dbReference type="Proteomes" id="UP000219602"/>
    </source>
</evidence>
<reference evidence="3 4" key="2">
    <citation type="journal article" date="2017" name="Sci. Rep.">
        <title>A mobile pathogenicity chromosome in Fusarium oxysporum for infection of multiple cucurbit species.</title>
        <authorList>
            <person name="van Dam P."/>
            <person name="Fokkens L."/>
            <person name="Ayukawa Y."/>
            <person name="van der Gragt M."/>
            <person name="Ter Horst A."/>
            <person name="Brankovics B."/>
            <person name="Houterman P.M."/>
            <person name="Arie T."/>
            <person name="Rep M."/>
        </authorList>
    </citation>
    <scope>NUCLEOTIDE SEQUENCE [LARGE SCALE GENOMIC DNA]</scope>
    <source>
        <strain evidence="3 4">Forc016</strain>
    </source>
</reference>
<dbReference type="GO" id="GO:0044550">
    <property type="term" value="P:secondary metabolite biosynthetic process"/>
    <property type="evidence" value="ECO:0007669"/>
    <property type="project" value="TreeGrafter"/>
</dbReference>
<dbReference type="Proteomes" id="UP000219602">
    <property type="component" value="Chromosome 12"/>
</dbReference>
<evidence type="ECO:0000313" key="3">
    <source>
        <dbReference type="EMBL" id="PCD25343.1"/>
    </source>
</evidence>
<accession>A0A2H3GIC8</accession>
<dbReference type="Pfam" id="PF22664">
    <property type="entry name" value="TRI-like_N"/>
    <property type="match status" value="1"/>
</dbReference>
<keyword evidence="1" id="KW-0808">Transferase</keyword>
<dbReference type="PANTHER" id="PTHR31642">
    <property type="entry name" value="TRICHOTHECENE 3-O-ACETYLTRANSFERASE"/>
    <property type="match status" value="1"/>
</dbReference>
<evidence type="ECO:0000259" key="2">
    <source>
        <dbReference type="Pfam" id="PF22664"/>
    </source>
</evidence>
<dbReference type="Gene3D" id="3.30.559.10">
    <property type="entry name" value="Chloramphenicol acetyltransferase-like domain"/>
    <property type="match status" value="2"/>
</dbReference>
<dbReference type="GO" id="GO:0016747">
    <property type="term" value="F:acyltransferase activity, transferring groups other than amino-acyl groups"/>
    <property type="evidence" value="ECO:0007669"/>
    <property type="project" value="TreeGrafter"/>
</dbReference>
<gene>
    <name evidence="3" type="ORF">AU210_014450</name>
</gene>
<feature type="domain" description="Trichothecene 3-O-acetyltransferase-like N-terminal" evidence="2">
    <location>
        <begin position="27"/>
        <end position="174"/>
    </location>
</feature>
<reference evidence="3 4" key="1">
    <citation type="journal article" date="2016" name="Environ. Microbiol.">
        <title>Effector profiles distinguish formae speciales of Fusarium oxysporum.</title>
        <authorList>
            <person name="van Dam P."/>
            <person name="Fokkens L."/>
            <person name="Schmidt S.M."/>
            <person name="Linmans J.H."/>
            <person name="Kistler H.C."/>
            <person name="Ma L.J."/>
            <person name="Rep M."/>
        </authorList>
    </citation>
    <scope>NUCLEOTIDE SEQUENCE [LARGE SCALE GENOMIC DNA]</scope>
    <source>
        <strain evidence="3 4">Forc016</strain>
    </source>
</reference>
<dbReference type="STRING" id="327505.A0A2H3GIC8"/>
<name>A0A2H3GIC8_FUSOX</name>
<dbReference type="InterPro" id="IPR050317">
    <property type="entry name" value="Plant_Fungal_Acyltransferase"/>
</dbReference>
<protein>
    <recommendedName>
        <fullName evidence="2">Trichothecene 3-O-acetyltransferase-like N-terminal domain-containing protein</fullName>
    </recommendedName>
</protein>
<proteinExistence type="predicted"/>
<comment type="caution">
    <text evidence="3">The sequence shown here is derived from an EMBL/GenBank/DDBJ whole genome shotgun (WGS) entry which is preliminary data.</text>
</comment>
<evidence type="ECO:0000256" key="1">
    <source>
        <dbReference type="ARBA" id="ARBA00022679"/>
    </source>
</evidence>
<dbReference type="PANTHER" id="PTHR31642:SF310">
    <property type="entry name" value="FATTY ALCOHOL:CAFFEOYL-COA ACYLTRANSFERASE"/>
    <property type="match status" value="1"/>
</dbReference>
<organism evidence="3 4">
    <name type="scientific">Fusarium oxysporum f. sp. radicis-cucumerinum</name>
    <dbReference type="NCBI Taxonomy" id="327505"/>
    <lineage>
        <taxon>Eukaryota</taxon>
        <taxon>Fungi</taxon>
        <taxon>Dikarya</taxon>
        <taxon>Ascomycota</taxon>
        <taxon>Pezizomycotina</taxon>
        <taxon>Sordariomycetes</taxon>
        <taxon>Hypocreomycetidae</taxon>
        <taxon>Hypocreales</taxon>
        <taxon>Nectriaceae</taxon>
        <taxon>Fusarium</taxon>
        <taxon>Fusarium oxysporum species complex</taxon>
    </lineage>
</organism>
<dbReference type="EMBL" id="MABQ02000010">
    <property type="protein sequence ID" value="PCD25343.1"/>
    <property type="molecule type" value="Genomic_DNA"/>
</dbReference>
<sequence>MITQDLLYLAPPLLPTEQIGPKIWVRNIFFFELSERYNMSALVEMLRLGYRNLKKNVPLIGCEVVPAGESRAGMSKLRHYGDENLNDFTVKDFRADSACPSFAELKAQGYPSSALDPDRFCPRGLGGEWPQPGDRVTVSLMQANFIRGGLLLSMSFLHVCCDQTTVFKFIEVFAEEIRRAQGLAITDPAEIHSEDRENMMKVSGNNAEICLDHPEYTILESSPSKVPPLLSRDIHHGHVWYFSPESLTALKEEASPKNAKILKHETLPPYISTNDALTALIWRSTMAAQHSAALRTSTGSLGSKAPRSGDLSQVAIALDLRRRSGCTIQKHTLGNIFGFAPAILDLNQIIQEASLADLAILVRRAVSRAQNVYLDEIISIVDDLDDVSCLVATCILDMPGNHIIQTSWRDFPFYDIEWGDAFGSNMKALRPPSCGLMHGVQVVLPNPKRGGSEVWVGVEDSSMGRLIQDPLWRTYAETLTAF</sequence>
<dbReference type="InterPro" id="IPR023213">
    <property type="entry name" value="CAT-like_dom_sf"/>
</dbReference>